<dbReference type="SUPFAM" id="SSF81606">
    <property type="entry name" value="PP2C-like"/>
    <property type="match status" value="1"/>
</dbReference>
<evidence type="ECO:0000313" key="10">
    <source>
        <dbReference type="EMBL" id="SFL09897.1"/>
    </source>
</evidence>
<dbReference type="EMBL" id="FOSW01000006">
    <property type="protein sequence ID" value="SFL09897.1"/>
    <property type="molecule type" value="Genomic_DNA"/>
</dbReference>
<organism evidence="10 11">
    <name type="scientific">Geodermatophilus ruber</name>
    <dbReference type="NCBI Taxonomy" id="504800"/>
    <lineage>
        <taxon>Bacteria</taxon>
        <taxon>Bacillati</taxon>
        <taxon>Actinomycetota</taxon>
        <taxon>Actinomycetes</taxon>
        <taxon>Geodermatophilales</taxon>
        <taxon>Geodermatophilaceae</taxon>
        <taxon>Geodermatophilus</taxon>
    </lineage>
</organism>
<comment type="subcellular location">
    <subcellularLocation>
        <location evidence="1">Cell membrane</location>
        <topology evidence="1">Multi-pass membrane protein</topology>
    </subcellularLocation>
</comment>
<dbReference type="GO" id="GO:0016791">
    <property type="term" value="F:phosphatase activity"/>
    <property type="evidence" value="ECO:0007669"/>
    <property type="project" value="TreeGrafter"/>
</dbReference>
<feature type="transmembrane region" description="Helical" evidence="8">
    <location>
        <begin position="187"/>
        <end position="210"/>
    </location>
</feature>
<evidence type="ECO:0000256" key="7">
    <source>
        <dbReference type="SAM" id="MobiDB-lite"/>
    </source>
</evidence>
<dbReference type="InterPro" id="IPR007895">
    <property type="entry name" value="MASE1"/>
</dbReference>
<keyword evidence="3 8" id="KW-0812">Transmembrane</keyword>
<dbReference type="SMART" id="SM00331">
    <property type="entry name" value="PP2C_SIG"/>
    <property type="match status" value="1"/>
</dbReference>
<keyword evidence="2" id="KW-1003">Cell membrane</keyword>
<evidence type="ECO:0000256" key="1">
    <source>
        <dbReference type="ARBA" id="ARBA00004651"/>
    </source>
</evidence>
<feature type="transmembrane region" description="Helical" evidence="8">
    <location>
        <begin position="7"/>
        <end position="29"/>
    </location>
</feature>
<sequence length="724" mass="76174">MTRLPVPWRLILVVAAGYAAGSITSFVLFESSSTGAVLFLPAGVTLSALVLSDRRRWPWILATAAFVEVVIDRAQGIGPVAAWAFALANTAEPLVGALLLCRFAPDPDLSRRRDLGAFLLCGVLAGPLVGGLIGSLTIHWSQGPAVLDGLLPFWAGDGLGALTVGGAVLTWRLDRGRPDAPGPARRALLLLLTAGVTVAVFWPVVIPLAYLTIPWLFWLAVRYGVAVVTEAGLVVAVTANVMTVVGRGPWATLSDSPRREAAVLQLFIAVAVLSAWLLAVEIAERERARSVSRREAAARRRVEALQEVTAGLATAATTDAIAEVLVRSGIGLLADSGAVGVIDRERARLRVWTTAGDGAADLPLDDPSPLATAPRRGAAVRARSPAALAVPARAAGTTFGALEFRFTDEHAIDDDVAAMARTLAELMAPALHRARLYEEEREAAHQLQQSFLPVVPDQLPGAEFAGCYRPADQHHDIGGDWYDAFPLPGGRIGFAVGDVVGHDLRAAAAMGQLHSALSALAAAPHDGPAGVLDALDRASASIAGAELTTIGYGEYDPATCRLHYACAGHPPPLLVTDHHAQFLTGGRSRPLAAAAGPRSEATVDVPPGSMLLWYSDGLVERRDADLDTGLGHLTSIASRLDGAHPRTWCDALMRELTGGQRLHDDVVLICLRLQPSAPDAAGPQAVSLEAGRVPSLLRGPPDLARPQQPAPNPRQSVPGHHDQQ</sequence>
<evidence type="ECO:0000256" key="2">
    <source>
        <dbReference type="ARBA" id="ARBA00022475"/>
    </source>
</evidence>
<keyword evidence="6 8" id="KW-0472">Membrane</keyword>
<keyword evidence="5 8" id="KW-1133">Transmembrane helix</keyword>
<evidence type="ECO:0000256" key="3">
    <source>
        <dbReference type="ARBA" id="ARBA00022692"/>
    </source>
</evidence>
<dbReference type="PANTHER" id="PTHR43156:SF2">
    <property type="entry name" value="STAGE II SPORULATION PROTEIN E"/>
    <property type="match status" value="1"/>
</dbReference>
<evidence type="ECO:0000256" key="6">
    <source>
        <dbReference type="ARBA" id="ARBA00023136"/>
    </source>
</evidence>
<dbReference type="SUPFAM" id="SSF55781">
    <property type="entry name" value="GAF domain-like"/>
    <property type="match status" value="1"/>
</dbReference>
<keyword evidence="11" id="KW-1185">Reference proteome</keyword>
<feature type="transmembrane region" description="Helical" evidence="8">
    <location>
        <begin position="35"/>
        <end position="52"/>
    </location>
</feature>
<feature type="transmembrane region" description="Helical" evidence="8">
    <location>
        <begin position="115"/>
        <end position="138"/>
    </location>
</feature>
<evidence type="ECO:0000256" key="5">
    <source>
        <dbReference type="ARBA" id="ARBA00022989"/>
    </source>
</evidence>
<dbReference type="RefSeq" id="WP_091324650.1">
    <property type="nucleotide sequence ID" value="NZ_FOSW01000006.1"/>
</dbReference>
<dbReference type="InterPro" id="IPR036457">
    <property type="entry name" value="PPM-type-like_dom_sf"/>
</dbReference>
<reference evidence="10 11" key="1">
    <citation type="submission" date="2016-10" db="EMBL/GenBank/DDBJ databases">
        <authorList>
            <person name="de Groot N.N."/>
        </authorList>
    </citation>
    <scope>NUCLEOTIDE SEQUENCE [LARGE SCALE GENOMIC DNA]</scope>
    <source>
        <strain evidence="10 11">DSM 45317</strain>
    </source>
</reference>
<dbReference type="Proteomes" id="UP000199152">
    <property type="component" value="Unassembled WGS sequence"/>
</dbReference>
<dbReference type="Gene3D" id="3.60.40.10">
    <property type="entry name" value="PPM-type phosphatase domain"/>
    <property type="match status" value="1"/>
</dbReference>
<feature type="domain" description="PPM-type phosphatase" evidence="9">
    <location>
        <begin position="459"/>
        <end position="673"/>
    </location>
</feature>
<name>A0A1I4EZ98_9ACTN</name>
<feature type="transmembrane region" description="Helical" evidence="8">
    <location>
        <begin position="216"/>
        <end position="241"/>
    </location>
</feature>
<evidence type="ECO:0000313" key="11">
    <source>
        <dbReference type="Proteomes" id="UP000199152"/>
    </source>
</evidence>
<evidence type="ECO:0000256" key="8">
    <source>
        <dbReference type="SAM" id="Phobius"/>
    </source>
</evidence>
<dbReference type="Pfam" id="PF05231">
    <property type="entry name" value="MASE1"/>
    <property type="match status" value="1"/>
</dbReference>
<dbReference type="InterPro" id="IPR052016">
    <property type="entry name" value="Bact_Sigma-Reg"/>
</dbReference>
<feature type="transmembrane region" description="Helical" evidence="8">
    <location>
        <begin position="261"/>
        <end position="279"/>
    </location>
</feature>
<dbReference type="STRING" id="504800.SAMN04488085_106219"/>
<gene>
    <name evidence="10" type="ORF">SAMN04488085_106219</name>
</gene>
<dbReference type="GO" id="GO:0005886">
    <property type="term" value="C:plasma membrane"/>
    <property type="evidence" value="ECO:0007669"/>
    <property type="project" value="UniProtKB-SubCell"/>
</dbReference>
<dbReference type="InterPro" id="IPR001932">
    <property type="entry name" value="PPM-type_phosphatase-like_dom"/>
</dbReference>
<dbReference type="PANTHER" id="PTHR43156">
    <property type="entry name" value="STAGE II SPORULATION PROTEIN E-RELATED"/>
    <property type="match status" value="1"/>
</dbReference>
<dbReference type="OrthoDB" id="23692at2"/>
<proteinExistence type="predicted"/>
<dbReference type="Pfam" id="PF07228">
    <property type="entry name" value="SpoIIE"/>
    <property type="match status" value="1"/>
</dbReference>
<dbReference type="InterPro" id="IPR029016">
    <property type="entry name" value="GAF-like_dom_sf"/>
</dbReference>
<dbReference type="AlphaFoldDB" id="A0A1I4EZ98"/>
<evidence type="ECO:0000256" key="4">
    <source>
        <dbReference type="ARBA" id="ARBA00022801"/>
    </source>
</evidence>
<feature type="region of interest" description="Disordered" evidence="7">
    <location>
        <begin position="677"/>
        <end position="724"/>
    </location>
</feature>
<dbReference type="InParanoid" id="A0A1I4EZ98"/>
<keyword evidence="4" id="KW-0378">Hydrolase</keyword>
<dbReference type="Gene3D" id="3.30.450.40">
    <property type="match status" value="1"/>
</dbReference>
<feature type="transmembrane region" description="Helical" evidence="8">
    <location>
        <begin position="150"/>
        <end position="171"/>
    </location>
</feature>
<protein>
    <submittedName>
        <fullName evidence="10">Serine phosphatase RsbU, regulator of sigma subunit</fullName>
    </submittedName>
</protein>
<accession>A0A1I4EZ98</accession>
<evidence type="ECO:0000259" key="9">
    <source>
        <dbReference type="SMART" id="SM00331"/>
    </source>
</evidence>